<dbReference type="EMBL" id="CP043046">
    <property type="protein sequence ID" value="QEI08833.1"/>
    <property type="molecule type" value="Genomic_DNA"/>
</dbReference>
<dbReference type="HAMAP" id="MF_01875">
    <property type="entry name" value="Prokaryotic_Ku"/>
    <property type="match status" value="1"/>
</dbReference>
<comment type="similarity">
    <text evidence="2">Belongs to the prokaryotic Ku family.</text>
</comment>
<evidence type="ECO:0000256" key="2">
    <source>
        <dbReference type="HAMAP-Rule" id="MF_01875"/>
    </source>
</evidence>
<organism evidence="5 6">
    <name type="scientific">Pigmentiphaga aceris</name>
    <dbReference type="NCBI Taxonomy" id="1940612"/>
    <lineage>
        <taxon>Bacteria</taxon>
        <taxon>Pseudomonadati</taxon>
        <taxon>Pseudomonadota</taxon>
        <taxon>Betaproteobacteria</taxon>
        <taxon>Burkholderiales</taxon>
        <taxon>Alcaligenaceae</taxon>
        <taxon>Pigmentiphaga</taxon>
    </lineage>
</organism>
<dbReference type="AlphaFoldDB" id="A0A5C0B596"/>
<dbReference type="PANTHER" id="PTHR41251:SF1">
    <property type="entry name" value="NON-HOMOLOGOUS END JOINING PROTEIN KU"/>
    <property type="match status" value="1"/>
</dbReference>
<feature type="compositionally biased region" description="Acidic residues" evidence="3">
    <location>
        <begin position="273"/>
        <end position="283"/>
    </location>
</feature>
<dbReference type="FunFam" id="2.40.290.10:FF:000004">
    <property type="entry name" value="Non-homologous end joining protein Ku"/>
    <property type="match status" value="1"/>
</dbReference>
<dbReference type="GO" id="GO:0003690">
    <property type="term" value="F:double-stranded DNA binding"/>
    <property type="evidence" value="ECO:0007669"/>
    <property type="project" value="UniProtKB-UniRule"/>
</dbReference>
<keyword evidence="6" id="KW-1185">Reference proteome</keyword>
<name>A0A5C0B596_9BURK</name>
<gene>
    <name evidence="2" type="primary">ku</name>
    <name evidence="5" type="ORF">FXN63_25500</name>
</gene>
<dbReference type="OrthoDB" id="9795084at2"/>
<feature type="compositionally biased region" description="Low complexity" evidence="3">
    <location>
        <begin position="334"/>
        <end position="368"/>
    </location>
</feature>
<accession>A0A5C0B596</accession>
<keyword evidence="2" id="KW-0227">DNA damage</keyword>
<sequence>MPRTLWNGAISFGLVHIPVSLYPASKDESIDFDWLDKRSMDPVGYKRINKRTGREIDKENIVKGVKVGSGDYVLLSDDEIRAAYPKTTKTIEIEAFVDAADIPFIYLDRPYYLGPQGNAAKVYTLLRETLIASGKVGIAKVVIQTKQHLAALMPVGPALMLHTLRWNNEVRGVDDLELPADKKSSLNAGELRMAKLLVDDMSQDWDPSAYSDSFRDAIMTLIDKKQKSGKVEAVEPLEEDVDHGSNVIDLTALLKRSLGKGGGAGGGKRAAANDDEGDAEDEDKPSRKAMKTAGGKASAKSAQSTGKSATKSTAKTASASSQKSTKAPAKKTSSRSAASGPTLASSGAKKTVKKTAATASPKKSAASSTRKRAA</sequence>
<feature type="compositionally biased region" description="Low complexity" evidence="3">
    <location>
        <begin position="291"/>
        <end position="327"/>
    </location>
</feature>
<dbReference type="SMART" id="SM00559">
    <property type="entry name" value="Ku78"/>
    <property type="match status" value="1"/>
</dbReference>
<comment type="function">
    <text evidence="2">With LigD forms a non-homologous end joining (NHEJ) DNA repair enzyme, which repairs dsDNA breaks with reduced fidelity. Binds linear dsDNA with 5'- and 3'- overhangs but not closed circular dsDNA nor ssDNA. Recruits and stimulates the ligase activity of LigD.</text>
</comment>
<reference evidence="5 6" key="1">
    <citation type="submission" date="2019-08" db="EMBL/GenBank/DDBJ databases">
        <title>Amphibian skin-associated Pigmentiphaga: genome sequence and occurrence across geography and hosts.</title>
        <authorList>
            <person name="Bletz M.C."/>
            <person name="Bunk B."/>
            <person name="Sproeer C."/>
            <person name="Biwer P."/>
            <person name="Reiter S."/>
            <person name="Rabemananjara F.C.E."/>
            <person name="Schulz S."/>
            <person name="Overmann J."/>
            <person name="Vences M."/>
        </authorList>
    </citation>
    <scope>NUCLEOTIDE SEQUENCE [LARGE SCALE GENOMIC DNA]</scope>
    <source>
        <strain evidence="5 6">Mada1488</strain>
    </source>
</reference>
<keyword evidence="2" id="KW-0234">DNA repair</keyword>
<keyword evidence="2" id="KW-0233">DNA recombination</keyword>
<dbReference type="RefSeq" id="WP_148818351.1">
    <property type="nucleotide sequence ID" value="NZ_CP043046.1"/>
</dbReference>
<feature type="compositionally biased region" description="Gly residues" evidence="3">
    <location>
        <begin position="259"/>
        <end position="268"/>
    </location>
</feature>
<dbReference type="InterPro" id="IPR016194">
    <property type="entry name" value="SPOC-like_C_dom_sf"/>
</dbReference>
<feature type="region of interest" description="Disordered" evidence="3">
    <location>
        <begin position="259"/>
        <end position="374"/>
    </location>
</feature>
<dbReference type="Pfam" id="PF02735">
    <property type="entry name" value="Ku"/>
    <property type="match status" value="1"/>
</dbReference>
<dbReference type="Proteomes" id="UP000325161">
    <property type="component" value="Chromosome"/>
</dbReference>
<dbReference type="PANTHER" id="PTHR41251">
    <property type="entry name" value="NON-HOMOLOGOUS END JOINING PROTEIN KU"/>
    <property type="match status" value="1"/>
</dbReference>
<dbReference type="CDD" id="cd00789">
    <property type="entry name" value="KU_like"/>
    <property type="match status" value="1"/>
</dbReference>
<evidence type="ECO:0000256" key="3">
    <source>
        <dbReference type="SAM" id="MobiDB-lite"/>
    </source>
</evidence>
<dbReference type="KEGG" id="pacr:FXN63_25500"/>
<protein>
    <recommendedName>
        <fullName evidence="2">Non-homologous end joining protein Ku</fullName>
    </recommendedName>
</protein>
<evidence type="ECO:0000256" key="1">
    <source>
        <dbReference type="ARBA" id="ARBA00023125"/>
    </source>
</evidence>
<dbReference type="GO" id="GO:0006310">
    <property type="term" value="P:DNA recombination"/>
    <property type="evidence" value="ECO:0007669"/>
    <property type="project" value="UniProtKB-KW"/>
</dbReference>
<evidence type="ECO:0000259" key="4">
    <source>
        <dbReference type="SMART" id="SM00559"/>
    </source>
</evidence>
<feature type="domain" description="Ku" evidence="4">
    <location>
        <begin position="53"/>
        <end position="181"/>
    </location>
</feature>
<dbReference type="InterPro" id="IPR009187">
    <property type="entry name" value="Prok_Ku"/>
</dbReference>
<dbReference type="InterPro" id="IPR006164">
    <property type="entry name" value="DNA_bd_Ku70/Ku80"/>
</dbReference>
<dbReference type="GO" id="GO:0006303">
    <property type="term" value="P:double-strand break repair via nonhomologous end joining"/>
    <property type="evidence" value="ECO:0007669"/>
    <property type="project" value="UniProtKB-UniRule"/>
</dbReference>
<evidence type="ECO:0000313" key="5">
    <source>
        <dbReference type="EMBL" id="QEI08833.1"/>
    </source>
</evidence>
<proteinExistence type="inferred from homology"/>
<dbReference type="Gene3D" id="2.40.290.10">
    <property type="match status" value="1"/>
</dbReference>
<dbReference type="SUPFAM" id="SSF100939">
    <property type="entry name" value="SPOC domain-like"/>
    <property type="match status" value="1"/>
</dbReference>
<keyword evidence="1 2" id="KW-0238">DNA-binding</keyword>
<dbReference type="NCBIfam" id="TIGR02772">
    <property type="entry name" value="Ku_bact"/>
    <property type="match status" value="1"/>
</dbReference>
<evidence type="ECO:0000313" key="6">
    <source>
        <dbReference type="Proteomes" id="UP000325161"/>
    </source>
</evidence>
<comment type="subunit">
    <text evidence="2">Homodimer. Interacts with LigD.</text>
</comment>